<dbReference type="InterPro" id="IPR050559">
    <property type="entry name" value="P-Pant_transferase_sf"/>
</dbReference>
<dbReference type="GO" id="GO:0006633">
    <property type="term" value="P:fatty acid biosynthetic process"/>
    <property type="evidence" value="ECO:0007669"/>
    <property type="project" value="InterPro"/>
</dbReference>
<dbReference type="InterPro" id="IPR008278">
    <property type="entry name" value="4-PPantetheinyl_Trfase_dom"/>
</dbReference>
<dbReference type="InterPro" id="IPR037143">
    <property type="entry name" value="4-PPantetheinyl_Trfase_dom_sf"/>
</dbReference>
<evidence type="ECO:0000256" key="4">
    <source>
        <dbReference type="ARBA" id="ARBA00022723"/>
    </source>
</evidence>
<dbReference type="PANTHER" id="PTHR12215">
    <property type="entry name" value="PHOSPHOPANTETHEINE TRANSFERASE"/>
    <property type="match status" value="1"/>
</dbReference>
<comment type="cofactor">
    <cofactor evidence="1">
        <name>Mg(2+)</name>
        <dbReference type="ChEBI" id="CHEBI:18420"/>
    </cofactor>
</comment>
<name>A0A1G5J484_9BACL</name>
<dbReference type="AlphaFoldDB" id="A0A1G5J484"/>
<organism evidence="9 10">
    <name type="scientific">Paenibacillus polysaccharolyticus</name>
    <dbReference type="NCBI Taxonomy" id="582692"/>
    <lineage>
        <taxon>Bacteria</taxon>
        <taxon>Bacillati</taxon>
        <taxon>Bacillota</taxon>
        <taxon>Bacilli</taxon>
        <taxon>Bacillales</taxon>
        <taxon>Paenibacillaceae</taxon>
        <taxon>Paenibacillus</taxon>
    </lineage>
</organism>
<dbReference type="NCBIfam" id="TIGR00556">
    <property type="entry name" value="pantethn_trn"/>
    <property type="match status" value="1"/>
</dbReference>
<sequence>MMITIQVLQVPSVIPEPYWGIFLSSVSEERRAQASRFMHQADAYRSVLGEVLTRVKLSKLTGLGHREITFTRNKYGKPALTHDADAQFNVSHSGDWIALIAGGKDELGVDVEKIAPIDLQIAERFFSPQENTYLAAQPADQQRHTFYRLWTLKESYIKAVGMGLSMPLSSFAILPHVQQHGEPDWRCNQDGQIVRHRFYSHPLDEQHMFAACATEGDLPSQPEIVTLESLYAVLV</sequence>
<dbReference type="GO" id="GO:0000287">
    <property type="term" value="F:magnesium ion binding"/>
    <property type="evidence" value="ECO:0007669"/>
    <property type="project" value="InterPro"/>
</dbReference>
<dbReference type="GO" id="GO:0019878">
    <property type="term" value="P:lysine biosynthetic process via aminoadipic acid"/>
    <property type="evidence" value="ECO:0007669"/>
    <property type="project" value="TreeGrafter"/>
</dbReference>
<keyword evidence="4" id="KW-0479">Metal-binding</keyword>
<protein>
    <submittedName>
        <fullName evidence="9">4'-phosphopantetheinyl transferase</fullName>
    </submittedName>
</protein>
<evidence type="ECO:0000259" key="8">
    <source>
        <dbReference type="Pfam" id="PF22624"/>
    </source>
</evidence>
<keyword evidence="3 9" id="KW-0808">Transferase</keyword>
<dbReference type="Gene3D" id="3.90.470.20">
    <property type="entry name" value="4'-phosphopantetheinyl transferase domain"/>
    <property type="match status" value="2"/>
</dbReference>
<dbReference type="EMBL" id="FMVM01000010">
    <property type="protein sequence ID" value="SCY83092.1"/>
    <property type="molecule type" value="Genomic_DNA"/>
</dbReference>
<comment type="similarity">
    <text evidence="2">Belongs to the P-Pant transferase superfamily. Gsp/Sfp/HetI/AcpT family.</text>
</comment>
<feature type="domain" description="4'-phosphopantetheinyl transferase N-terminal" evidence="8">
    <location>
        <begin position="19"/>
        <end position="101"/>
    </location>
</feature>
<dbReference type="Pfam" id="PF01648">
    <property type="entry name" value="ACPS"/>
    <property type="match status" value="1"/>
</dbReference>
<dbReference type="PANTHER" id="PTHR12215:SF10">
    <property type="entry name" value="L-AMINOADIPATE-SEMIALDEHYDE DEHYDROGENASE-PHOSPHOPANTETHEINYL TRANSFERASE"/>
    <property type="match status" value="1"/>
</dbReference>
<dbReference type="Proteomes" id="UP000198538">
    <property type="component" value="Unassembled WGS sequence"/>
</dbReference>
<dbReference type="RefSeq" id="WP_090921399.1">
    <property type="nucleotide sequence ID" value="NZ_FMVM01000010.1"/>
</dbReference>
<keyword evidence="6" id="KW-0045">Antibiotic biosynthesis</keyword>
<dbReference type="InterPro" id="IPR004568">
    <property type="entry name" value="Ppantetheine-prot_Trfase_dom"/>
</dbReference>
<evidence type="ECO:0000256" key="3">
    <source>
        <dbReference type="ARBA" id="ARBA00022679"/>
    </source>
</evidence>
<evidence type="ECO:0000259" key="7">
    <source>
        <dbReference type="Pfam" id="PF01648"/>
    </source>
</evidence>
<keyword evidence="10" id="KW-1185">Reference proteome</keyword>
<reference evidence="10" key="1">
    <citation type="submission" date="2016-10" db="EMBL/GenBank/DDBJ databases">
        <authorList>
            <person name="Varghese N."/>
            <person name="Submissions S."/>
        </authorList>
    </citation>
    <scope>NUCLEOTIDE SEQUENCE [LARGE SCALE GENOMIC DNA]</scope>
    <source>
        <strain evidence="10">BL9</strain>
    </source>
</reference>
<evidence type="ECO:0000313" key="9">
    <source>
        <dbReference type="EMBL" id="SCY83092.1"/>
    </source>
</evidence>
<dbReference type="GO" id="GO:0008897">
    <property type="term" value="F:holo-[acyl-carrier-protein] synthase activity"/>
    <property type="evidence" value="ECO:0007669"/>
    <property type="project" value="InterPro"/>
</dbReference>
<gene>
    <name evidence="9" type="ORF">SAMN05720606_11051</name>
</gene>
<dbReference type="GO" id="GO:0017000">
    <property type="term" value="P:antibiotic biosynthetic process"/>
    <property type="evidence" value="ECO:0007669"/>
    <property type="project" value="UniProtKB-KW"/>
</dbReference>
<dbReference type="SUPFAM" id="SSF56214">
    <property type="entry name" value="4'-phosphopantetheinyl transferase"/>
    <property type="match status" value="2"/>
</dbReference>
<accession>A0A1G5J484</accession>
<dbReference type="InterPro" id="IPR055066">
    <property type="entry name" value="AASDHPPT_N"/>
</dbReference>
<dbReference type="GO" id="GO:0005829">
    <property type="term" value="C:cytosol"/>
    <property type="evidence" value="ECO:0007669"/>
    <property type="project" value="TreeGrafter"/>
</dbReference>
<evidence type="ECO:0000256" key="2">
    <source>
        <dbReference type="ARBA" id="ARBA00010990"/>
    </source>
</evidence>
<dbReference type="Pfam" id="PF22624">
    <property type="entry name" value="AASDHPPT_N"/>
    <property type="match status" value="1"/>
</dbReference>
<feature type="domain" description="4'-phosphopantetheinyl transferase" evidence="7">
    <location>
        <begin position="107"/>
        <end position="190"/>
    </location>
</feature>
<proteinExistence type="inferred from homology"/>
<evidence type="ECO:0000313" key="10">
    <source>
        <dbReference type="Proteomes" id="UP000198538"/>
    </source>
</evidence>
<evidence type="ECO:0000256" key="1">
    <source>
        <dbReference type="ARBA" id="ARBA00001946"/>
    </source>
</evidence>
<keyword evidence="5" id="KW-0460">Magnesium</keyword>
<evidence type="ECO:0000256" key="6">
    <source>
        <dbReference type="ARBA" id="ARBA00023194"/>
    </source>
</evidence>
<evidence type="ECO:0000256" key="5">
    <source>
        <dbReference type="ARBA" id="ARBA00022842"/>
    </source>
</evidence>
<dbReference type="STRING" id="582692.SAMN05720606_11051"/>